<dbReference type="Proteomes" id="UP001630127">
    <property type="component" value="Unassembled WGS sequence"/>
</dbReference>
<organism evidence="1 2">
    <name type="scientific">Cinchona calisaya</name>
    <dbReference type="NCBI Taxonomy" id="153742"/>
    <lineage>
        <taxon>Eukaryota</taxon>
        <taxon>Viridiplantae</taxon>
        <taxon>Streptophyta</taxon>
        <taxon>Embryophyta</taxon>
        <taxon>Tracheophyta</taxon>
        <taxon>Spermatophyta</taxon>
        <taxon>Magnoliopsida</taxon>
        <taxon>eudicotyledons</taxon>
        <taxon>Gunneridae</taxon>
        <taxon>Pentapetalae</taxon>
        <taxon>asterids</taxon>
        <taxon>lamiids</taxon>
        <taxon>Gentianales</taxon>
        <taxon>Rubiaceae</taxon>
        <taxon>Cinchonoideae</taxon>
        <taxon>Cinchoneae</taxon>
        <taxon>Cinchona</taxon>
    </lineage>
</organism>
<protein>
    <submittedName>
        <fullName evidence="1">Uncharacterized protein</fullName>
    </submittedName>
</protein>
<gene>
    <name evidence="1" type="ORF">ACH5RR_008603</name>
</gene>
<dbReference type="AlphaFoldDB" id="A0ABD3ABY6"/>
<dbReference type="EMBL" id="JBJUIK010000004">
    <property type="protein sequence ID" value="KAL3529281.1"/>
    <property type="molecule type" value="Genomic_DNA"/>
</dbReference>
<evidence type="ECO:0000313" key="2">
    <source>
        <dbReference type="Proteomes" id="UP001630127"/>
    </source>
</evidence>
<accession>A0ABD3ABY6</accession>
<comment type="caution">
    <text evidence="1">The sequence shown here is derived from an EMBL/GenBank/DDBJ whole genome shotgun (WGS) entry which is preliminary data.</text>
</comment>
<sequence length="68" mass="7571">MPRAPEATFDIGKAVTRSQAALNENSESDPDVALNWIAQMETKFKASRFLEDMEVQVVIPFLVGDTEN</sequence>
<proteinExistence type="predicted"/>
<evidence type="ECO:0000313" key="1">
    <source>
        <dbReference type="EMBL" id="KAL3529281.1"/>
    </source>
</evidence>
<reference evidence="1 2" key="1">
    <citation type="submission" date="2024-11" db="EMBL/GenBank/DDBJ databases">
        <title>A near-complete genome assembly of Cinchona calisaya.</title>
        <authorList>
            <person name="Lian D.C."/>
            <person name="Zhao X.W."/>
            <person name="Wei L."/>
        </authorList>
    </citation>
    <scope>NUCLEOTIDE SEQUENCE [LARGE SCALE GENOMIC DNA]</scope>
    <source>
        <tissue evidence="1">Nenye</tissue>
    </source>
</reference>
<name>A0ABD3ABY6_9GENT</name>
<keyword evidence="2" id="KW-1185">Reference proteome</keyword>